<feature type="region of interest" description="Disordered" evidence="1">
    <location>
        <begin position="1"/>
        <end position="37"/>
    </location>
</feature>
<accession>A0A7M4DPN6</accession>
<name>A0A7M4DPN6_9MICO</name>
<evidence type="ECO:0008006" key="4">
    <source>
        <dbReference type="Google" id="ProtNLM"/>
    </source>
</evidence>
<dbReference type="AlphaFoldDB" id="A0A7M4DPN6"/>
<feature type="compositionally biased region" description="Basic and acidic residues" evidence="1">
    <location>
        <begin position="68"/>
        <end position="80"/>
    </location>
</feature>
<dbReference type="Proteomes" id="UP000419743">
    <property type="component" value="Unassembled WGS sequence"/>
</dbReference>
<sequence>MPRGDVETFHDDGQWKNRREGTEKAFSTHEDRDEAVAVGREEARTGGVDHIIRDLDGTIGERSSYGPDPRDGQVPRDIRG</sequence>
<dbReference type="EMBL" id="CACRYJ010000059">
    <property type="protein sequence ID" value="VZO39430.1"/>
    <property type="molecule type" value="Genomic_DNA"/>
</dbReference>
<dbReference type="Pfam" id="PF09954">
    <property type="entry name" value="DUF2188"/>
    <property type="match status" value="1"/>
</dbReference>
<evidence type="ECO:0000313" key="2">
    <source>
        <dbReference type="EMBL" id="VZO39430.1"/>
    </source>
</evidence>
<reference evidence="2 3" key="1">
    <citation type="submission" date="2019-11" db="EMBL/GenBank/DDBJ databases">
        <authorList>
            <person name="Criscuolo A."/>
        </authorList>
    </citation>
    <scope>NUCLEOTIDE SEQUENCE [LARGE SCALE GENOMIC DNA]</scope>
    <source>
        <strain evidence="2">CIP111667</strain>
    </source>
</reference>
<proteinExistence type="predicted"/>
<protein>
    <recommendedName>
        <fullName evidence="4">DUF2188 domain-containing protein</fullName>
    </recommendedName>
</protein>
<comment type="caution">
    <text evidence="2">The sequence shown here is derived from an EMBL/GenBank/DDBJ whole genome shotgun (WGS) entry which is preliminary data.</text>
</comment>
<feature type="region of interest" description="Disordered" evidence="1">
    <location>
        <begin position="55"/>
        <end position="80"/>
    </location>
</feature>
<gene>
    <name evidence="2" type="ORF">HALOF300_04118</name>
</gene>
<dbReference type="InterPro" id="IPR018691">
    <property type="entry name" value="DUF2188"/>
</dbReference>
<keyword evidence="3" id="KW-1185">Reference proteome</keyword>
<organism evidence="2 3">
    <name type="scientific">Occultella aeris</name>
    <dbReference type="NCBI Taxonomy" id="2761496"/>
    <lineage>
        <taxon>Bacteria</taxon>
        <taxon>Bacillati</taxon>
        <taxon>Actinomycetota</taxon>
        <taxon>Actinomycetes</taxon>
        <taxon>Micrococcales</taxon>
        <taxon>Ruaniaceae</taxon>
        <taxon>Occultella</taxon>
    </lineage>
</organism>
<evidence type="ECO:0000256" key="1">
    <source>
        <dbReference type="SAM" id="MobiDB-lite"/>
    </source>
</evidence>
<evidence type="ECO:0000313" key="3">
    <source>
        <dbReference type="Proteomes" id="UP000419743"/>
    </source>
</evidence>
<dbReference type="RefSeq" id="WP_156742748.1">
    <property type="nucleotide sequence ID" value="NZ_CACRYJ010000059.1"/>
</dbReference>